<evidence type="ECO:0000256" key="3">
    <source>
        <dbReference type="ARBA" id="ARBA00022692"/>
    </source>
</evidence>
<dbReference type="InterPro" id="IPR020846">
    <property type="entry name" value="MFS_dom"/>
</dbReference>
<dbReference type="InterPro" id="IPR036259">
    <property type="entry name" value="MFS_trans_sf"/>
</dbReference>
<dbReference type="Gene3D" id="1.20.1250.20">
    <property type="entry name" value="MFS general substrate transporter like domains"/>
    <property type="match status" value="1"/>
</dbReference>
<feature type="region of interest" description="Disordered" evidence="6">
    <location>
        <begin position="422"/>
        <end position="442"/>
    </location>
</feature>
<reference evidence="10" key="1">
    <citation type="journal article" date="2023" name="Commun. Biol.">
        <title>Genome analysis of Parmales, the sister group of diatoms, reveals the evolutionary specialization of diatoms from phago-mixotrophs to photoautotrophs.</title>
        <authorList>
            <person name="Ban H."/>
            <person name="Sato S."/>
            <person name="Yoshikawa S."/>
            <person name="Yamada K."/>
            <person name="Nakamura Y."/>
            <person name="Ichinomiya M."/>
            <person name="Sato N."/>
            <person name="Blanc-Mathieu R."/>
            <person name="Endo H."/>
            <person name="Kuwata A."/>
            <person name="Ogata H."/>
        </authorList>
    </citation>
    <scope>NUCLEOTIDE SEQUENCE [LARGE SCALE GENOMIC DNA]</scope>
</reference>
<evidence type="ECO:0000256" key="7">
    <source>
        <dbReference type="SAM" id="Phobius"/>
    </source>
</evidence>
<feature type="transmembrane region" description="Helical" evidence="7">
    <location>
        <begin position="248"/>
        <end position="266"/>
    </location>
</feature>
<proteinExistence type="predicted"/>
<feature type="transmembrane region" description="Helical" evidence="7">
    <location>
        <begin position="377"/>
        <end position="399"/>
    </location>
</feature>
<dbReference type="InterPro" id="IPR011701">
    <property type="entry name" value="MFS"/>
</dbReference>
<feature type="transmembrane region" description="Helical" evidence="7">
    <location>
        <begin position="142"/>
        <end position="160"/>
    </location>
</feature>
<feature type="transmembrane region" description="Helical" evidence="7">
    <location>
        <begin position="305"/>
        <end position="327"/>
    </location>
</feature>
<dbReference type="InterPro" id="IPR005829">
    <property type="entry name" value="Sugar_transporter_CS"/>
</dbReference>
<dbReference type="SUPFAM" id="SSF103473">
    <property type="entry name" value="MFS general substrate transporter"/>
    <property type="match status" value="1"/>
</dbReference>
<evidence type="ECO:0000256" key="2">
    <source>
        <dbReference type="ARBA" id="ARBA00022448"/>
    </source>
</evidence>
<dbReference type="PROSITE" id="PS00216">
    <property type="entry name" value="SUGAR_TRANSPORT_1"/>
    <property type="match status" value="1"/>
</dbReference>
<dbReference type="Proteomes" id="UP001165065">
    <property type="component" value="Unassembled WGS sequence"/>
</dbReference>
<dbReference type="AlphaFoldDB" id="A0A9W7L3Z0"/>
<keyword evidence="5 7" id="KW-0472">Membrane</keyword>
<name>A0A9W7L3Z0_9STRA</name>
<keyword evidence="2" id="KW-0813">Transport</keyword>
<dbReference type="GO" id="GO:0016020">
    <property type="term" value="C:membrane"/>
    <property type="evidence" value="ECO:0007669"/>
    <property type="project" value="UniProtKB-SubCell"/>
</dbReference>
<keyword evidence="10" id="KW-1185">Reference proteome</keyword>
<protein>
    <recommendedName>
        <fullName evidence="8">Major facilitator superfamily (MFS) profile domain-containing protein</fullName>
    </recommendedName>
</protein>
<feature type="compositionally biased region" description="Acidic residues" evidence="6">
    <location>
        <begin position="429"/>
        <end position="442"/>
    </location>
</feature>
<accession>A0A9W7L3Z0</accession>
<feature type="transmembrane region" description="Helical" evidence="7">
    <location>
        <begin position="348"/>
        <end position="365"/>
    </location>
</feature>
<dbReference type="PROSITE" id="PS50850">
    <property type="entry name" value="MFS"/>
    <property type="match status" value="1"/>
</dbReference>
<evidence type="ECO:0000256" key="4">
    <source>
        <dbReference type="ARBA" id="ARBA00022989"/>
    </source>
</evidence>
<evidence type="ECO:0000313" key="9">
    <source>
        <dbReference type="EMBL" id="GMI30473.1"/>
    </source>
</evidence>
<evidence type="ECO:0000259" key="8">
    <source>
        <dbReference type="PROSITE" id="PS50850"/>
    </source>
</evidence>
<evidence type="ECO:0000313" key="10">
    <source>
        <dbReference type="Proteomes" id="UP001165065"/>
    </source>
</evidence>
<dbReference type="PANTHER" id="PTHR23504">
    <property type="entry name" value="MAJOR FACILITATOR SUPERFAMILY DOMAIN-CONTAINING PROTEIN 10"/>
    <property type="match status" value="1"/>
</dbReference>
<gene>
    <name evidence="9" type="ORF">TrCOL_g1394</name>
</gene>
<feature type="transmembrane region" description="Helical" evidence="7">
    <location>
        <begin position="83"/>
        <end position="103"/>
    </location>
</feature>
<sequence length="442" mass="47178">MSDPPKSPPNNPLSSISAPVSAAFADYFGLGSISPLLPFFVMKYHPSSQAPLGWILSFQYGGVVLGSTLAGMFSDRIGRRNMLMIALVGDVVFFSLTGFVKSIEMMMAVRLLAGLSTPLTACIAWLLDAAGEDVGIRARNQGMFGMCSVIGFMMGAAMAGLAGFSLFSVVNCVCGGFAFLALLLTFRSTEPSRPNADAVPSGVGDIMRSKEFLSLAVVYGVVGVQFTGATSLIGVVLPEKFGFSEWQVAVSFIVMTVVHFLLMANLKGLTAKFGTPTLIISSYSLAILGHVLFLFKFSFKSLPSTLFLFLISTLVLPLAMTGANMLAPGVADKYGENARGATIGMLRTTFNVGQAIGPAFAVSLYNVKNELNDGFVFFALQGAFMAFATACFAAVWVLGKGRGGEWVERGKQKVGMEKDTEVEMRSMKEDEDGTVDDEFKDL</sequence>
<keyword evidence="4 7" id="KW-1133">Transmembrane helix</keyword>
<dbReference type="OrthoDB" id="196293at2759"/>
<feature type="transmembrane region" description="Helical" evidence="7">
    <location>
        <begin position="278"/>
        <end position="299"/>
    </location>
</feature>
<feature type="transmembrane region" description="Helical" evidence="7">
    <location>
        <begin position="52"/>
        <end position="71"/>
    </location>
</feature>
<keyword evidence="3 7" id="KW-0812">Transmembrane</keyword>
<evidence type="ECO:0000256" key="6">
    <source>
        <dbReference type="SAM" id="MobiDB-lite"/>
    </source>
</evidence>
<evidence type="ECO:0000256" key="5">
    <source>
        <dbReference type="ARBA" id="ARBA00023136"/>
    </source>
</evidence>
<dbReference type="PANTHER" id="PTHR23504:SF15">
    <property type="entry name" value="MAJOR FACILITATOR SUPERFAMILY (MFS) PROFILE DOMAIN-CONTAINING PROTEIN"/>
    <property type="match status" value="1"/>
</dbReference>
<feature type="domain" description="Major facilitator superfamily (MFS) profile" evidence="8">
    <location>
        <begin position="15"/>
        <end position="400"/>
    </location>
</feature>
<dbReference type="Pfam" id="PF07690">
    <property type="entry name" value="MFS_1"/>
    <property type="match status" value="1"/>
</dbReference>
<evidence type="ECO:0000256" key="1">
    <source>
        <dbReference type="ARBA" id="ARBA00004141"/>
    </source>
</evidence>
<dbReference type="EMBL" id="BRYA01000714">
    <property type="protein sequence ID" value="GMI30473.1"/>
    <property type="molecule type" value="Genomic_DNA"/>
</dbReference>
<dbReference type="PRINTS" id="PR01035">
    <property type="entry name" value="TCRTETA"/>
</dbReference>
<dbReference type="InterPro" id="IPR001958">
    <property type="entry name" value="Tet-R_TetA/multi-R_MdtG-like"/>
</dbReference>
<feature type="transmembrane region" description="Helical" evidence="7">
    <location>
        <begin position="212"/>
        <end position="236"/>
    </location>
</feature>
<feature type="transmembrane region" description="Helical" evidence="7">
    <location>
        <begin position="20"/>
        <end position="40"/>
    </location>
</feature>
<comment type="subcellular location">
    <subcellularLocation>
        <location evidence="1">Membrane</location>
        <topology evidence="1">Multi-pass membrane protein</topology>
    </subcellularLocation>
</comment>
<feature type="transmembrane region" description="Helical" evidence="7">
    <location>
        <begin position="109"/>
        <end position="130"/>
    </location>
</feature>
<organism evidence="9 10">
    <name type="scientific">Triparma columacea</name>
    <dbReference type="NCBI Taxonomy" id="722753"/>
    <lineage>
        <taxon>Eukaryota</taxon>
        <taxon>Sar</taxon>
        <taxon>Stramenopiles</taxon>
        <taxon>Ochrophyta</taxon>
        <taxon>Bolidophyceae</taxon>
        <taxon>Parmales</taxon>
        <taxon>Triparmaceae</taxon>
        <taxon>Triparma</taxon>
    </lineage>
</organism>
<feature type="transmembrane region" description="Helical" evidence="7">
    <location>
        <begin position="166"/>
        <end position="186"/>
    </location>
</feature>
<comment type="caution">
    <text evidence="9">The sequence shown here is derived from an EMBL/GenBank/DDBJ whole genome shotgun (WGS) entry which is preliminary data.</text>
</comment>
<dbReference type="GO" id="GO:0022857">
    <property type="term" value="F:transmembrane transporter activity"/>
    <property type="evidence" value="ECO:0007669"/>
    <property type="project" value="InterPro"/>
</dbReference>